<dbReference type="RefSeq" id="WP_343923275.1">
    <property type="nucleotide sequence ID" value="NZ_BAAAKW010000017.1"/>
</dbReference>
<accession>A0ABN1VJM3</accession>
<evidence type="ECO:0008006" key="3">
    <source>
        <dbReference type="Google" id="ProtNLM"/>
    </source>
</evidence>
<reference evidence="1 2" key="1">
    <citation type="journal article" date="2019" name="Int. J. Syst. Evol. Microbiol.">
        <title>The Global Catalogue of Microorganisms (GCM) 10K type strain sequencing project: providing services to taxonomists for standard genome sequencing and annotation.</title>
        <authorList>
            <consortium name="The Broad Institute Genomics Platform"/>
            <consortium name="The Broad Institute Genome Sequencing Center for Infectious Disease"/>
            <person name="Wu L."/>
            <person name="Ma J."/>
        </authorList>
    </citation>
    <scope>NUCLEOTIDE SEQUENCE [LARGE SCALE GENOMIC DNA]</scope>
    <source>
        <strain evidence="1 2">JCM 12762</strain>
    </source>
</reference>
<evidence type="ECO:0000313" key="2">
    <source>
        <dbReference type="Proteomes" id="UP001500943"/>
    </source>
</evidence>
<evidence type="ECO:0000313" key="1">
    <source>
        <dbReference type="EMBL" id="GAA1210833.1"/>
    </source>
</evidence>
<proteinExistence type="predicted"/>
<comment type="caution">
    <text evidence="1">The sequence shown here is derived from an EMBL/GenBank/DDBJ whole genome shotgun (WGS) entry which is preliminary data.</text>
</comment>
<keyword evidence="2" id="KW-1185">Reference proteome</keyword>
<name>A0ABN1VJM3_9MICO</name>
<protein>
    <recommendedName>
        <fullName evidence="3">Nucleotidyl transferase</fullName>
    </recommendedName>
</protein>
<dbReference type="Proteomes" id="UP001500943">
    <property type="component" value="Unassembled WGS sequence"/>
</dbReference>
<organism evidence="1 2">
    <name type="scientific">Rhodoglobus aureus</name>
    <dbReference type="NCBI Taxonomy" id="191497"/>
    <lineage>
        <taxon>Bacteria</taxon>
        <taxon>Bacillati</taxon>
        <taxon>Actinomycetota</taxon>
        <taxon>Actinomycetes</taxon>
        <taxon>Micrococcales</taxon>
        <taxon>Microbacteriaceae</taxon>
        <taxon>Rhodoglobus</taxon>
    </lineage>
</organism>
<sequence>MSAGYRQLNASEITELLGELLDRAAAEGLEVDAYVIGGAAMAIHLGRDQLTPDVDGLFSPFEHVKRIGRQMAVEHGLDPDWVNENARPFITFDTTDPRHFVEVELRGHKLRLASQRALLAMKMARYARKDYSDITALIRSLGLTSPEQIVDLTYNVLGEESLSLTDGRDDLTILAREALAREVREKEHRGQ</sequence>
<dbReference type="EMBL" id="BAAAKW010000017">
    <property type="protein sequence ID" value="GAA1210833.1"/>
    <property type="molecule type" value="Genomic_DNA"/>
</dbReference>
<gene>
    <name evidence="1" type="ORF">GCM10009655_07370</name>
</gene>